<keyword evidence="2" id="KW-1185">Reference proteome</keyword>
<evidence type="ECO:0000313" key="2">
    <source>
        <dbReference type="Proteomes" id="UP000058925"/>
    </source>
</evidence>
<accession>A0A654LTP2</accession>
<reference evidence="2" key="1">
    <citation type="submission" date="2015-10" db="EMBL/GenBank/DDBJ databases">
        <title>Niche specialization of a soil ammonia-oxidizing archaeon, Candidatus Nitrosocosmicus oleophilus.</title>
        <authorList>
            <person name="Jung M.-Y."/>
            <person name="Rhee S.-K."/>
        </authorList>
    </citation>
    <scope>NUCLEOTIDE SEQUENCE [LARGE SCALE GENOMIC DNA]</scope>
    <source>
        <strain evidence="2">MY3</strain>
    </source>
</reference>
<sequence>MGIVFPIGDRFTIKGIFFLTDTTIKVHHSKKISYLSHTKRLFLVVDSSMSYGIDIDSIVNSLNYYVIFK</sequence>
<dbReference type="EMBL" id="CP012850">
    <property type="protein sequence ID" value="ALI34397.1"/>
    <property type="molecule type" value="Genomic_DNA"/>
</dbReference>
<organism evidence="1 2">
    <name type="scientific">Candidatus Nitrosocosmicus oleophilus</name>
    <dbReference type="NCBI Taxonomy" id="1353260"/>
    <lineage>
        <taxon>Archaea</taxon>
        <taxon>Nitrososphaerota</taxon>
        <taxon>Nitrososphaeria</taxon>
        <taxon>Nitrososphaerales</taxon>
        <taxon>Nitrososphaeraceae</taxon>
        <taxon>Candidatus Nitrosocosmicus</taxon>
    </lineage>
</organism>
<name>A0A654LTP2_9ARCH</name>
<gene>
    <name evidence="1" type="ORF">NMY3_00183</name>
</gene>
<dbReference type="AlphaFoldDB" id="A0A654LTP2"/>
<dbReference type="Proteomes" id="UP000058925">
    <property type="component" value="Chromosome"/>
</dbReference>
<evidence type="ECO:0000313" key="1">
    <source>
        <dbReference type="EMBL" id="ALI34397.1"/>
    </source>
</evidence>
<dbReference type="KEGG" id="taa:NMY3_00183"/>
<proteinExistence type="predicted"/>
<protein>
    <submittedName>
        <fullName evidence="1">Uncharacterized protein</fullName>
    </submittedName>
</protein>